<comment type="caution">
    <text evidence="1">The sequence shown here is derived from an EMBL/GenBank/DDBJ whole genome shotgun (WGS) entry which is preliminary data.</text>
</comment>
<evidence type="ECO:0000313" key="2">
    <source>
        <dbReference type="Proteomes" id="UP001549037"/>
    </source>
</evidence>
<reference evidence="1 2" key="1">
    <citation type="submission" date="2024-06" db="EMBL/GenBank/DDBJ databases">
        <title>Genomic Encyclopedia of Type Strains, Phase IV (KMG-IV): sequencing the most valuable type-strain genomes for metagenomic binning, comparative biology and taxonomic classification.</title>
        <authorList>
            <person name="Goeker M."/>
        </authorList>
    </citation>
    <scope>NUCLEOTIDE SEQUENCE [LARGE SCALE GENOMIC DNA]</scope>
    <source>
        <strain evidence="1 2">DSM 28302</strain>
    </source>
</reference>
<organism evidence="1 2">
    <name type="scientific">Streptococcus porcorum</name>
    <dbReference type="NCBI Taxonomy" id="701526"/>
    <lineage>
        <taxon>Bacteria</taxon>
        <taxon>Bacillati</taxon>
        <taxon>Bacillota</taxon>
        <taxon>Bacilli</taxon>
        <taxon>Lactobacillales</taxon>
        <taxon>Streptococcaceae</taxon>
        <taxon>Streptococcus</taxon>
    </lineage>
</organism>
<evidence type="ECO:0000313" key="1">
    <source>
        <dbReference type="EMBL" id="MET3634217.1"/>
    </source>
</evidence>
<dbReference type="EMBL" id="JBEPLN010000011">
    <property type="protein sequence ID" value="MET3634217.1"/>
    <property type="molecule type" value="Genomic_DNA"/>
</dbReference>
<dbReference type="Proteomes" id="UP001549037">
    <property type="component" value="Unassembled WGS sequence"/>
</dbReference>
<protein>
    <submittedName>
        <fullName evidence="1">Uncharacterized protein</fullName>
    </submittedName>
</protein>
<gene>
    <name evidence="1" type="ORF">ABID28_000854</name>
</gene>
<dbReference type="RefSeq" id="WP_354368392.1">
    <property type="nucleotide sequence ID" value="NZ_JBEPLN010000011.1"/>
</dbReference>
<proteinExistence type="predicted"/>
<name>A0ABV2JEN0_9STRE</name>
<sequence length="126" mass="14559">MKQDITVVERSKTMAFNNYISRWLKSALLDRAHNRQKLKEIWDAPSIYIEVMSTSYNTVLLALTTDKKSVYVFEIAKGEILYKAGYQKTNQALTGRSVTISKKVSQQIQLTCIFVQDLLDQSIWTF</sequence>
<accession>A0ABV2JEN0</accession>
<keyword evidence="2" id="KW-1185">Reference proteome</keyword>